<dbReference type="InParanoid" id="M4BFS5"/>
<dbReference type="EnsemblProtists" id="HpaT805145">
    <property type="protein sequence ID" value="HpaP805145"/>
    <property type="gene ID" value="HpaG805145"/>
</dbReference>
<evidence type="ECO:0000313" key="2">
    <source>
        <dbReference type="EnsemblProtists" id="HpaP805145"/>
    </source>
</evidence>
<dbReference type="VEuPathDB" id="FungiDB:HpaG805145"/>
<reference evidence="3" key="1">
    <citation type="journal article" date="2010" name="Science">
        <title>Signatures of adaptation to obligate biotrophy in the Hyaloperonospora arabidopsidis genome.</title>
        <authorList>
            <person name="Baxter L."/>
            <person name="Tripathy S."/>
            <person name="Ishaque N."/>
            <person name="Boot N."/>
            <person name="Cabral A."/>
            <person name="Kemen E."/>
            <person name="Thines M."/>
            <person name="Ah-Fong A."/>
            <person name="Anderson R."/>
            <person name="Badejoko W."/>
            <person name="Bittner-Eddy P."/>
            <person name="Boore J.L."/>
            <person name="Chibucos M.C."/>
            <person name="Coates M."/>
            <person name="Dehal P."/>
            <person name="Delehaunty K."/>
            <person name="Dong S."/>
            <person name="Downton P."/>
            <person name="Dumas B."/>
            <person name="Fabro G."/>
            <person name="Fronick C."/>
            <person name="Fuerstenberg S.I."/>
            <person name="Fulton L."/>
            <person name="Gaulin E."/>
            <person name="Govers F."/>
            <person name="Hughes L."/>
            <person name="Humphray S."/>
            <person name="Jiang R.H."/>
            <person name="Judelson H."/>
            <person name="Kamoun S."/>
            <person name="Kyung K."/>
            <person name="Meijer H."/>
            <person name="Minx P."/>
            <person name="Morris P."/>
            <person name="Nelson J."/>
            <person name="Phuntumart V."/>
            <person name="Qutob D."/>
            <person name="Rehmany A."/>
            <person name="Rougon-Cardoso A."/>
            <person name="Ryden P."/>
            <person name="Torto-Alalibo T."/>
            <person name="Studholme D."/>
            <person name="Wang Y."/>
            <person name="Win J."/>
            <person name="Wood J."/>
            <person name="Clifton S.W."/>
            <person name="Rogers J."/>
            <person name="Van den Ackerveken G."/>
            <person name="Jones J.D."/>
            <person name="McDowell J.M."/>
            <person name="Beynon J."/>
            <person name="Tyler B.M."/>
        </authorList>
    </citation>
    <scope>NUCLEOTIDE SEQUENCE [LARGE SCALE GENOMIC DNA]</scope>
    <source>
        <strain evidence="3">Emoy2</strain>
    </source>
</reference>
<protein>
    <recommendedName>
        <fullName evidence="4">RxLR effector candidate protein</fullName>
    </recommendedName>
</protein>
<accession>M4BFS5</accession>
<dbReference type="eggNOG" id="ENOG502SJAU">
    <property type="taxonomic scope" value="Eukaryota"/>
</dbReference>
<reference evidence="2" key="2">
    <citation type="submission" date="2015-06" db="UniProtKB">
        <authorList>
            <consortium name="EnsemblProtists"/>
        </authorList>
    </citation>
    <scope>IDENTIFICATION</scope>
    <source>
        <strain evidence="2">Emoy2</strain>
    </source>
</reference>
<dbReference type="STRING" id="559515.M4BFS5"/>
<dbReference type="HOGENOM" id="CLU_636889_0_0_1"/>
<proteinExistence type="predicted"/>
<evidence type="ECO:0000256" key="1">
    <source>
        <dbReference type="SAM" id="MobiDB-lite"/>
    </source>
</evidence>
<organism evidence="2 3">
    <name type="scientific">Hyaloperonospora arabidopsidis (strain Emoy2)</name>
    <name type="common">Downy mildew agent</name>
    <name type="synonym">Peronospora arabidopsidis</name>
    <dbReference type="NCBI Taxonomy" id="559515"/>
    <lineage>
        <taxon>Eukaryota</taxon>
        <taxon>Sar</taxon>
        <taxon>Stramenopiles</taxon>
        <taxon>Oomycota</taxon>
        <taxon>Peronosporomycetes</taxon>
        <taxon>Peronosporales</taxon>
        <taxon>Peronosporaceae</taxon>
        <taxon>Hyaloperonospora</taxon>
    </lineage>
</organism>
<feature type="region of interest" description="Disordered" evidence="1">
    <location>
        <begin position="110"/>
        <end position="151"/>
    </location>
</feature>
<dbReference type="Proteomes" id="UP000011713">
    <property type="component" value="Unassembled WGS sequence"/>
</dbReference>
<dbReference type="EMBL" id="JH598211">
    <property type="status" value="NOT_ANNOTATED_CDS"/>
    <property type="molecule type" value="Genomic_DNA"/>
</dbReference>
<sequence>MEQFMSPITARIDNSAAQAPPATGHDKASLELAAVIIPSAQAKRRNLKRWPRFSKCCPGWVRGCRRWNPRKQGSTRTSGCAPHEGGVFTSMLGAGFADRLHGKVLGFSDQCERQGSQQGRGAMGRMDGLRMSPQQPVQHRVTPLPQPPNQLPPYQPLSNPQAPAGPPHQILGTTQYRTTDARQRKLAIRKLDGTEVHIGLGSGFFNWDVLGQYRTGTAERYFNKKVDTWWAVFPTMQYVVQRMLDTFKTTFTAAQAMKLFTTKKKIKQSLPENYLYLLAVSDAAGGAEQQVLDKIVRYVSLELSTMLISNYDTHRVGYLVHAEELAYFVQFIEMEARSGRSGRFFGKEVVAHVDEPTTRKDTRTCYGCGKVEKVKADCRKIVMAIRMAVVEADVIAIWCFLLEKAKEANDYVSSRTTWRRRYAMTVTPDEH</sequence>
<name>M4BFS5_HYAAE</name>
<keyword evidence="3" id="KW-1185">Reference proteome</keyword>
<evidence type="ECO:0000313" key="3">
    <source>
        <dbReference type="Proteomes" id="UP000011713"/>
    </source>
</evidence>
<dbReference type="AlphaFoldDB" id="M4BFS5"/>
<evidence type="ECO:0008006" key="4">
    <source>
        <dbReference type="Google" id="ProtNLM"/>
    </source>
</evidence>